<name>A0A3E0H2D0_9PSEU</name>
<dbReference type="EMBL" id="QUNO01000015">
    <property type="protein sequence ID" value="REH37040.1"/>
    <property type="molecule type" value="Genomic_DNA"/>
</dbReference>
<feature type="domain" description="Transcriptional regulator LmrA/YxaF-like C-terminal" evidence="5">
    <location>
        <begin position="79"/>
        <end position="173"/>
    </location>
</feature>
<accession>A0A3E0H2D0</accession>
<evidence type="ECO:0000256" key="2">
    <source>
        <dbReference type="ARBA" id="ARBA00023125"/>
    </source>
</evidence>
<dbReference type="Gene3D" id="1.10.357.10">
    <property type="entry name" value="Tetracycline Repressor, domain 2"/>
    <property type="match status" value="1"/>
</dbReference>
<dbReference type="RefSeq" id="WP_116179203.1">
    <property type="nucleotide sequence ID" value="NZ_CP144375.1"/>
</dbReference>
<keyword evidence="2" id="KW-0238">DNA-binding</keyword>
<reference evidence="6 7" key="1">
    <citation type="submission" date="2018-08" db="EMBL/GenBank/DDBJ databases">
        <title>Genomic Encyclopedia of Archaeal and Bacterial Type Strains, Phase II (KMG-II): from individual species to whole genera.</title>
        <authorList>
            <person name="Goeker M."/>
        </authorList>
    </citation>
    <scope>NUCLEOTIDE SEQUENCE [LARGE SCALE GENOMIC DNA]</scope>
    <source>
        <strain evidence="6 7">DSM 45791</strain>
    </source>
</reference>
<evidence type="ECO:0000259" key="4">
    <source>
        <dbReference type="Pfam" id="PF00440"/>
    </source>
</evidence>
<evidence type="ECO:0000256" key="3">
    <source>
        <dbReference type="ARBA" id="ARBA00023163"/>
    </source>
</evidence>
<evidence type="ECO:0000256" key="1">
    <source>
        <dbReference type="ARBA" id="ARBA00023015"/>
    </source>
</evidence>
<dbReference type="PANTHER" id="PTHR47506">
    <property type="entry name" value="TRANSCRIPTIONAL REGULATORY PROTEIN"/>
    <property type="match status" value="1"/>
</dbReference>
<dbReference type="OrthoDB" id="4567939at2"/>
<organism evidence="6 7">
    <name type="scientific">Kutzneria buriramensis</name>
    <dbReference type="NCBI Taxonomy" id="1045776"/>
    <lineage>
        <taxon>Bacteria</taxon>
        <taxon>Bacillati</taxon>
        <taxon>Actinomycetota</taxon>
        <taxon>Actinomycetes</taxon>
        <taxon>Pseudonocardiales</taxon>
        <taxon>Pseudonocardiaceae</taxon>
        <taxon>Kutzneria</taxon>
    </lineage>
</organism>
<dbReference type="SUPFAM" id="SSF48498">
    <property type="entry name" value="Tetracyclin repressor-like, C-terminal domain"/>
    <property type="match status" value="1"/>
</dbReference>
<dbReference type="PANTHER" id="PTHR47506:SF3">
    <property type="entry name" value="HTH-TYPE TRANSCRIPTIONAL REGULATOR LMRA"/>
    <property type="match status" value="1"/>
</dbReference>
<dbReference type="Proteomes" id="UP000256269">
    <property type="component" value="Unassembled WGS sequence"/>
</dbReference>
<keyword evidence="3" id="KW-0804">Transcription</keyword>
<feature type="domain" description="HTH tetR-type" evidence="4">
    <location>
        <begin position="16"/>
        <end position="62"/>
    </location>
</feature>
<dbReference type="Pfam" id="PF21993">
    <property type="entry name" value="TetR_C_13_2"/>
    <property type="match status" value="1"/>
</dbReference>
<gene>
    <name evidence="6" type="ORF">BCF44_11544</name>
</gene>
<evidence type="ECO:0000313" key="7">
    <source>
        <dbReference type="Proteomes" id="UP000256269"/>
    </source>
</evidence>
<protein>
    <submittedName>
        <fullName evidence="6">Putative secreted protein with PEP-CTERM sorting signal</fullName>
    </submittedName>
</protein>
<dbReference type="SUPFAM" id="SSF46689">
    <property type="entry name" value="Homeodomain-like"/>
    <property type="match status" value="1"/>
</dbReference>
<proteinExistence type="predicted"/>
<dbReference type="InterPro" id="IPR001647">
    <property type="entry name" value="HTH_TetR"/>
</dbReference>
<dbReference type="InterPro" id="IPR036271">
    <property type="entry name" value="Tet_transcr_reg_TetR-rel_C_sf"/>
</dbReference>
<dbReference type="Pfam" id="PF00440">
    <property type="entry name" value="TetR_N"/>
    <property type="match status" value="1"/>
</dbReference>
<dbReference type="InterPro" id="IPR009057">
    <property type="entry name" value="Homeodomain-like_sf"/>
</dbReference>
<keyword evidence="7" id="KW-1185">Reference proteome</keyword>
<dbReference type="InterPro" id="IPR054156">
    <property type="entry name" value="YxaF_TetR_C"/>
</dbReference>
<evidence type="ECO:0000259" key="5">
    <source>
        <dbReference type="Pfam" id="PF21993"/>
    </source>
</evidence>
<dbReference type="AlphaFoldDB" id="A0A3E0H2D0"/>
<dbReference type="GO" id="GO:0003677">
    <property type="term" value="F:DNA binding"/>
    <property type="evidence" value="ECO:0007669"/>
    <property type="project" value="UniProtKB-KW"/>
</dbReference>
<evidence type="ECO:0000313" key="6">
    <source>
        <dbReference type="EMBL" id="REH37040.1"/>
    </source>
</evidence>
<comment type="caution">
    <text evidence="6">The sequence shown here is derived from an EMBL/GenBank/DDBJ whole genome shotgun (WGS) entry which is preliminary data.</text>
</comment>
<sequence>MVKRTPRELGTRDRMIAGAADLVRMHGVHAAGIRQVVAHADAPRGSVQHHFPGGKDQLIAEAVAWAGRHTEVAIRDAEPSQLIPKVCGYWRKSLRDTDFLAGCTVFAAAVDGSDPVREAIDAAVTSWRDALVAKLDGVPEPARLATLILTAVEGAILLARAQRSVAPLDDVEAELGFLLRSRTQTGFSNSAADRP</sequence>
<keyword evidence="1" id="KW-0805">Transcription regulation</keyword>